<evidence type="ECO:0008006" key="3">
    <source>
        <dbReference type="Google" id="ProtNLM"/>
    </source>
</evidence>
<organism evidence="1 2">
    <name type="scientific">Roseovarius nubinhibens</name>
    <dbReference type="NCBI Taxonomy" id="314263"/>
    <lineage>
        <taxon>Bacteria</taxon>
        <taxon>Pseudomonadati</taxon>
        <taxon>Pseudomonadota</taxon>
        <taxon>Alphaproteobacteria</taxon>
        <taxon>Rhodobacterales</taxon>
        <taxon>Roseobacteraceae</taxon>
        <taxon>Roseovarius</taxon>
    </lineage>
</organism>
<evidence type="ECO:0000313" key="2">
    <source>
        <dbReference type="Proteomes" id="UP000264719"/>
    </source>
</evidence>
<proteinExistence type="predicted"/>
<dbReference type="EMBL" id="DMVW01000136">
    <property type="protein sequence ID" value="HAR53098.1"/>
    <property type="molecule type" value="Genomic_DNA"/>
</dbReference>
<dbReference type="Proteomes" id="UP000264719">
    <property type="component" value="Unassembled WGS sequence"/>
</dbReference>
<gene>
    <name evidence="1" type="ORF">DCS45_14645</name>
</gene>
<protein>
    <recommendedName>
        <fullName evidence="3">DUF1963 domain-containing protein</fullName>
    </recommendedName>
</protein>
<accession>A0A348WEY6</accession>
<comment type="caution">
    <text evidence="1">The sequence shown here is derived from an EMBL/GenBank/DDBJ whole genome shotgun (WGS) entry which is preliminary data.</text>
</comment>
<reference evidence="1 2" key="1">
    <citation type="journal article" date="2018" name="Nat. Biotechnol.">
        <title>A standardized bacterial taxonomy based on genome phylogeny substantially revises the tree of life.</title>
        <authorList>
            <person name="Parks D.H."/>
            <person name="Chuvochina M."/>
            <person name="Waite D.W."/>
            <person name="Rinke C."/>
            <person name="Skarshewski A."/>
            <person name="Chaumeil P.A."/>
            <person name="Hugenholtz P."/>
        </authorList>
    </citation>
    <scope>NUCLEOTIDE SEQUENCE [LARGE SCALE GENOMIC DNA]</scope>
    <source>
        <strain evidence="1">UBA9169</strain>
    </source>
</reference>
<sequence length="180" mass="20362">MLPIFQLRVDELPSIPKALEGVKLLTLWFDVHTKHVWDARNGKGFVIRTYPSLKGLQPLGPGYREHATMPTFPIRWHNLEQDLPDWSDFVDTIPTAVARAPDSEWFFGHPGNASRANLQQDKPLKIGGYSQWWQEPQDVGEGEFVFLLDSTPRGQFGLPAGGSANFFKEGNSWRMLADNS</sequence>
<name>A0A348WEY6_9RHOB</name>
<dbReference type="AlphaFoldDB" id="A0A348WEY6"/>
<evidence type="ECO:0000313" key="1">
    <source>
        <dbReference type="EMBL" id="HAR53098.1"/>
    </source>
</evidence>